<reference evidence="1" key="1">
    <citation type="submission" date="2014-12" db="EMBL/GenBank/DDBJ databases">
        <authorList>
            <person name="Hall J."/>
        </authorList>
    </citation>
    <scope>NUCLEOTIDE SEQUENCE [LARGE SCALE GENOMIC DNA]</scope>
    <source>
        <strain evidence="1">SBW25</strain>
        <plasmid evidence="1">pQBR57</plasmid>
    </source>
</reference>
<accession>A0A0G4E508</accession>
<dbReference type="AlphaFoldDB" id="A0A0G4E508"/>
<evidence type="ECO:0000313" key="1">
    <source>
        <dbReference type="EMBL" id="CEK42088.1"/>
    </source>
</evidence>
<dbReference type="EMBL" id="LN713926">
    <property type="protein sequence ID" value="CEK42088.1"/>
    <property type="molecule type" value="Genomic_DNA"/>
</dbReference>
<protein>
    <recommendedName>
        <fullName evidence="2">HTH crp-type domain-containing protein</fullName>
    </recommendedName>
</protein>
<keyword evidence="1" id="KW-0614">Plasmid</keyword>
<evidence type="ECO:0008006" key="2">
    <source>
        <dbReference type="Google" id="ProtNLM"/>
    </source>
</evidence>
<gene>
    <name evidence="1" type="ORF">PQBR57_0135</name>
</gene>
<organism evidence="1">
    <name type="scientific">Pseudomonas fluorescens (strain SBW25)</name>
    <dbReference type="NCBI Taxonomy" id="216595"/>
    <lineage>
        <taxon>Bacteria</taxon>
        <taxon>Pseudomonadati</taxon>
        <taxon>Pseudomonadota</taxon>
        <taxon>Gammaproteobacteria</taxon>
        <taxon>Pseudomonadales</taxon>
        <taxon>Pseudomonadaceae</taxon>
        <taxon>Pseudomonas</taxon>
    </lineage>
</organism>
<geneLocation type="plasmid" evidence="1">
    <name>pQBR57</name>
</geneLocation>
<reference evidence="1" key="2">
    <citation type="submission" date="2015-06" db="EMBL/GenBank/DDBJ databases">
        <title>Environmentally co-occuring mercury resistance plasmids are genetically and phenotypically diverse and confer variable context-dependent fitness effects.</title>
        <authorList>
            <person name="Hall J.P.J."/>
            <person name="Harrison E."/>
            <person name="Lilley A.K."/>
            <person name="Paterson S."/>
            <person name="Spiers A.J."/>
            <person name="Brockhurst M.A."/>
        </authorList>
    </citation>
    <scope>NUCLEOTIDE SEQUENCE [LARGE SCALE GENOMIC DNA]</scope>
    <source>
        <strain evidence="1">SBW25</strain>
        <plasmid evidence="1">pQBR57</plasmid>
    </source>
</reference>
<sequence>MASWIGVSSDRIARLIRELHLSGEVTVSGRSIMVSNDLLSTLYPS</sequence>
<proteinExistence type="predicted"/>
<name>A0A0G4E508_PSEFS</name>